<dbReference type="Ensembl" id="ENSCCET00000033295.1">
    <property type="protein sequence ID" value="ENSCCEP00000021901.1"/>
    <property type="gene ID" value="ENSCCEG00000019826.1"/>
</dbReference>
<dbReference type="PANTHER" id="PTHR28448">
    <property type="entry name" value="UPF0728 PROTEIN C10ORF53"/>
    <property type="match status" value="1"/>
</dbReference>
<keyword evidence="3" id="KW-1185">Reference proteome</keyword>
<dbReference type="Proteomes" id="UP000694410">
    <property type="component" value="Unplaced"/>
</dbReference>
<protein>
    <submittedName>
        <fullName evidence="2">Uncharacterized protein</fullName>
    </submittedName>
</protein>
<dbReference type="AlphaFoldDB" id="A0A8C0VED4"/>
<reference evidence="2" key="1">
    <citation type="submission" date="2025-08" db="UniProtKB">
        <authorList>
            <consortium name="Ensembl"/>
        </authorList>
    </citation>
    <scope>IDENTIFICATION</scope>
</reference>
<sequence>WPRRSVALSRCCKAGRLRRGCSSCLKTDGHQLILGVVTEVLDLEVDREIVFHCNIYDLDFEGDGKLDPLCEEARKAVLNA</sequence>
<proteinExistence type="inferred from homology"/>
<evidence type="ECO:0000313" key="2">
    <source>
        <dbReference type="Ensembl" id="ENSCCEP00000021901.1"/>
    </source>
</evidence>
<comment type="similarity">
    <text evidence="1">Belongs to the UPF0728 family.</text>
</comment>
<dbReference type="InterPro" id="IPR027885">
    <property type="entry name" value="UPF0728"/>
</dbReference>
<dbReference type="Pfam" id="PF15092">
    <property type="entry name" value="UPF0728"/>
    <property type="match status" value="1"/>
</dbReference>
<reference evidence="2" key="2">
    <citation type="submission" date="2025-09" db="UniProtKB">
        <authorList>
            <consortium name="Ensembl"/>
        </authorList>
    </citation>
    <scope>IDENTIFICATION</scope>
</reference>
<accession>A0A8C0VED4</accession>
<evidence type="ECO:0000313" key="3">
    <source>
        <dbReference type="Proteomes" id="UP000694410"/>
    </source>
</evidence>
<dbReference type="PANTHER" id="PTHR28448:SF1">
    <property type="entry name" value="UPF0728 PROTEIN C10ORF53"/>
    <property type="match status" value="1"/>
</dbReference>
<name>A0A8C0VED4_CYACU</name>
<evidence type="ECO:0000256" key="1">
    <source>
        <dbReference type="ARBA" id="ARBA00009973"/>
    </source>
</evidence>
<organism evidence="2 3">
    <name type="scientific">Cyanistes caeruleus</name>
    <name type="common">Eurasian blue tit</name>
    <name type="synonym">Parus caeruleus</name>
    <dbReference type="NCBI Taxonomy" id="156563"/>
    <lineage>
        <taxon>Eukaryota</taxon>
        <taxon>Metazoa</taxon>
        <taxon>Chordata</taxon>
        <taxon>Craniata</taxon>
        <taxon>Vertebrata</taxon>
        <taxon>Euteleostomi</taxon>
        <taxon>Archelosauria</taxon>
        <taxon>Archosauria</taxon>
        <taxon>Dinosauria</taxon>
        <taxon>Saurischia</taxon>
        <taxon>Theropoda</taxon>
        <taxon>Coelurosauria</taxon>
        <taxon>Aves</taxon>
        <taxon>Neognathae</taxon>
        <taxon>Neoaves</taxon>
        <taxon>Telluraves</taxon>
        <taxon>Australaves</taxon>
        <taxon>Passeriformes</taxon>
        <taxon>Paridae</taxon>
        <taxon>Cyanistes</taxon>
    </lineage>
</organism>